<protein>
    <submittedName>
        <fullName evidence="6">GNAT family N-acetyltransferase</fullName>
    </submittedName>
</protein>
<feature type="domain" description="N-acetyltransferase" evidence="5">
    <location>
        <begin position="647"/>
        <end position="802"/>
    </location>
</feature>
<evidence type="ECO:0000259" key="5">
    <source>
        <dbReference type="PROSITE" id="PS51186"/>
    </source>
</evidence>
<dbReference type="SMART" id="SM00881">
    <property type="entry name" value="CoA_binding"/>
    <property type="match status" value="1"/>
</dbReference>
<evidence type="ECO:0000313" key="6">
    <source>
        <dbReference type="EMBL" id="MRN37564.1"/>
    </source>
</evidence>
<keyword evidence="1" id="KW-0436">Ligase</keyword>
<keyword evidence="7" id="KW-1185">Reference proteome</keyword>
<dbReference type="InterPro" id="IPR036291">
    <property type="entry name" value="NAD(P)-bd_dom_sf"/>
</dbReference>
<dbReference type="EMBL" id="WJXO01000001">
    <property type="protein sequence ID" value="MRN37564.1"/>
    <property type="molecule type" value="Genomic_DNA"/>
</dbReference>
<dbReference type="RefSeq" id="WP_095503707.1">
    <property type="nucleotide sequence ID" value="NZ_WJXO01000001.1"/>
</dbReference>
<dbReference type="PANTHER" id="PTHR43334:SF1">
    <property type="entry name" value="3-HYDROXYPROPIONATE--COA LIGASE [ADP-FORMING]"/>
    <property type="match status" value="1"/>
</dbReference>
<dbReference type="AlphaFoldDB" id="A0A7X2KY34"/>
<dbReference type="InterPro" id="IPR016102">
    <property type="entry name" value="Succinyl-CoA_synth-like"/>
</dbReference>
<keyword evidence="2" id="KW-0547">Nucleotide-binding</keyword>
<organism evidence="6 7">
    <name type="scientific">Neisseria brasiliensis</name>
    <dbReference type="NCBI Taxonomy" id="2666100"/>
    <lineage>
        <taxon>Bacteria</taxon>
        <taxon>Pseudomonadati</taxon>
        <taxon>Pseudomonadota</taxon>
        <taxon>Betaproteobacteria</taxon>
        <taxon>Neisseriales</taxon>
        <taxon>Neisseriaceae</taxon>
        <taxon>Neisseria</taxon>
    </lineage>
</organism>
<evidence type="ECO:0000256" key="1">
    <source>
        <dbReference type="ARBA" id="ARBA00022598"/>
    </source>
</evidence>
<dbReference type="InterPro" id="IPR016181">
    <property type="entry name" value="Acyl_CoA_acyltransferase"/>
</dbReference>
<dbReference type="PANTHER" id="PTHR43334">
    <property type="entry name" value="ACETATE--COA LIGASE [ADP-FORMING]"/>
    <property type="match status" value="1"/>
</dbReference>
<dbReference type="SUPFAM" id="SSF52210">
    <property type="entry name" value="Succinyl-CoA synthetase domains"/>
    <property type="match status" value="1"/>
</dbReference>
<dbReference type="Gene3D" id="3.40.50.261">
    <property type="entry name" value="Succinyl-CoA synthetase domains"/>
    <property type="match status" value="1"/>
</dbReference>
<keyword evidence="6" id="KW-0808">Transferase</keyword>
<reference evidence="6" key="1">
    <citation type="journal article" name="Emerg. Infect. Dis.">
        <title>Two cases of a newly characterized neisseria species.</title>
        <authorList>
            <person name="Mustapha M."/>
            <person name="Lemos A.P.S."/>
            <person name="Harrison L.H."/>
            <person name="Vantyne D."/>
            <person name="Sacchi C.T."/>
        </authorList>
    </citation>
    <scope>NUCLEOTIDE SEQUENCE</scope>
    <source>
        <strain evidence="6">N.95.16</strain>
    </source>
</reference>
<dbReference type="InterPro" id="IPR051538">
    <property type="entry name" value="Acyl-CoA_Synth/Transferase"/>
</dbReference>
<dbReference type="InterPro" id="IPR000182">
    <property type="entry name" value="GNAT_dom"/>
</dbReference>
<feature type="region of interest" description="Disordered" evidence="4">
    <location>
        <begin position="547"/>
        <end position="576"/>
    </location>
</feature>
<dbReference type="SUPFAM" id="SSF55729">
    <property type="entry name" value="Acyl-CoA N-acyltransferases (Nat)"/>
    <property type="match status" value="1"/>
</dbReference>
<name>A0A7X2KY34_9NEIS</name>
<dbReference type="Gene3D" id="3.40.630.30">
    <property type="match status" value="1"/>
</dbReference>
<evidence type="ECO:0000256" key="2">
    <source>
        <dbReference type="ARBA" id="ARBA00022741"/>
    </source>
</evidence>
<dbReference type="Gene3D" id="3.40.50.720">
    <property type="entry name" value="NAD(P)-binding Rossmann-like Domain"/>
    <property type="match status" value="1"/>
</dbReference>
<sequence>MNTQPMPGYFFMPQHIILVGASERPHTLGERILTALLGSSFQGEITPVNLRHKTVAGLPSYPNLNKIDDQADLVIVVTPPDSYETLFKACRKKQLHHLILIQDWESLSEEDWQTARQAIQKHHGQELNISVCSPAGIQLPTQGLNTGLLPDFPAGHVALLTGQAAVSSEIDVMLRRMQQGVSRHISLNYDLSPTSAADWINRFGHNRHTRIAVVQHNPAENQRKLFSAIRHFARHTPIIVYCTHAVDDTERAILESLSRHCNFLLTLNHNELAAALHARLSEIKPSNQLTALGNTPIGWLQPIAAEMGIQLTLPSEKPNLQNGYLGSIPTAAHYRSMAAQQLQQNHTQALLAVIAPSAEHNETAIGKMLNHLAKQTDKPLLISSHVSDGLLHFPNPEQALQALYLRNVADRLQQIQHEIAPAKSGRLKNIDGEAVAAAKDHAKNLAAVLHLPAYQNDNTYPLVKLTFRRHPQYGAIISAADLNRTIAVLPPFTTLDTARLLRFTDLNRYQDAIEQFVHSMNALVQNPELFNGEIILNISSNQISSDFRWPTQPAPASHKNNRPSEKTVEKPNLPTADDFNHRMQAAAEFLRHSNARASEFIRTTSEAAAEFWHQKNNTDKPKPAENVLAPYPTDYPSEIKLKNGQTVSVRPFEPEDAEAKQQFIRRLSPQSRYTRFMTRTNALPQPTLARFSKLDYHSEGAWIAENSDGLIVAVSRFSRLTRDECEFGITVSEDMRGSGLAHEMMQLIIRLATQQGYQSMSAEILKENTAMLKLAEKSGFSLMESEQDKNLYQAKLNLLPTEEQGKEKFRQ</sequence>
<evidence type="ECO:0000256" key="3">
    <source>
        <dbReference type="ARBA" id="ARBA00022840"/>
    </source>
</evidence>
<dbReference type="Pfam" id="PF13302">
    <property type="entry name" value="Acetyltransf_3"/>
    <property type="match status" value="1"/>
</dbReference>
<dbReference type="CDD" id="cd04301">
    <property type="entry name" value="NAT_SF"/>
    <property type="match status" value="1"/>
</dbReference>
<evidence type="ECO:0000313" key="7">
    <source>
        <dbReference type="Proteomes" id="UP000486297"/>
    </source>
</evidence>
<gene>
    <name evidence="6" type="ORF">GJU80_03435</name>
</gene>
<evidence type="ECO:0000256" key="4">
    <source>
        <dbReference type="SAM" id="MobiDB-lite"/>
    </source>
</evidence>
<dbReference type="GO" id="GO:0016874">
    <property type="term" value="F:ligase activity"/>
    <property type="evidence" value="ECO:0007669"/>
    <property type="project" value="UniProtKB-KW"/>
</dbReference>
<dbReference type="PROSITE" id="PS51186">
    <property type="entry name" value="GNAT"/>
    <property type="match status" value="1"/>
</dbReference>
<dbReference type="SUPFAM" id="SSF51735">
    <property type="entry name" value="NAD(P)-binding Rossmann-fold domains"/>
    <property type="match status" value="1"/>
</dbReference>
<keyword evidence="3" id="KW-0067">ATP-binding</keyword>
<proteinExistence type="predicted"/>
<dbReference type="Proteomes" id="UP000486297">
    <property type="component" value="Unassembled WGS sequence"/>
</dbReference>
<dbReference type="GO" id="GO:0005524">
    <property type="term" value="F:ATP binding"/>
    <property type="evidence" value="ECO:0007669"/>
    <property type="project" value="UniProtKB-KW"/>
</dbReference>
<dbReference type="GO" id="GO:0016747">
    <property type="term" value="F:acyltransferase activity, transferring groups other than amino-acyl groups"/>
    <property type="evidence" value="ECO:0007669"/>
    <property type="project" value="InterPro"/>
</dbReference>
<accession>A0A7X2KY34</accession>
<comment type="caution">
    <text evidence="6">The sequence shown here is derived from an EMBL/GenBank/DDBJ whole genome shotgun (WGS) entry which is preliminary data.</text>
</comment>
<dbReference type="InterPro" id="IPR003781">
    <property type="entry name" value="CoA-bd"/>
</dbReference>
<dbReference type="Pfam" id="PF13380">
    <property type="entry name" value="CoA_binding_2"/>
    <property type="match status" value="1"/>
</dbReference>